<keyword evidence="2" id="KW-1185">Reference proteome</keyword>
<gene>
    <name evidence="1" type="ORF">HNY73_010620</name>
</gene>
<dbReference type="Proteomes" id="UP000807504">
    <property type="component" value="Unassembled WGS sequence"/>
</dbReference>
<reference evidence="1" key="1">
    <citation type="journal article" date="2020" name="bioRxiv">
        <title>Chromosome-level reference genome of the European wasp spider Argiope bruennichi: a resource for studies on range expansion and evolutionary adaptation.</title>
        <authorList>
            <person name="Sheffer M.M."/>
            <person name="Hoppe A."/>
            <person name="Krehenwinkel H."/>
            <person name="Uhl G."/>
            <person name="Kuss A.W."/>
            <person name="Jensen L."/>
            <person name="Jensen C."/>
            <person name="Gillespie R.G."/>
            <person name="Hoff K.J."/>
            <person name="Prost S."/>
        </authorList>
    </citation>
    <scope>NUCLEOTIDE SEQUENCE</scope>
</reference>
<sequence length="90" mass="10164">MCKQSLIRSFGLNLESKNPETPNLNLISKAIILDLGNNNQFHSLVFISFYYTIRDSSLRQPENIEWDCSIVPPRIVNPVTGLGVRGDGRM</sequence>
<dbReference type="EMBL" id="JABXBU010000030">
    <property type="protein sequence ID" value="KAF8785023.1"/>
    <property type="molecule type" value="Genomic_DNA"/>
</dbReference>
<protein>
    <submittedName>
        <fullName evidence="1">Uncharacterized protein</fullName>
    </submittedName>
</protein>
<reference evidence="1" key="2">
    <citation type="submission" date="2020-06" db="EMBL/GenBank/DDBJ databases">
        <authorList>
            <person name="Sheffer M."/>
        </authorList>
    </citation>
    <scope>NUCLEOTIDE SEQUENCE</scope>
</reference>
<organism evidence="1 2">
    <name type="scientific">Argiope bruennichi</name>
    <name type="common">Wasp spider</name>
    <name type="synonym">Aranea bruennichi</name>
    <dbReference type="NCBI Taxonomy" id="94029"/>
    <lineage>
        <taxon>Eukaryota</taxon>
        <taxon>Metazoa</taxon>
        <taxon>Ecdysozoa</taxon>
        <taxon>Arthropoda</taxon>
        <taxon>Chelicerata</taxon>
        <taxon>Arachnida</taxon>
        <taxon>Araneae</taxon>
        <taxon>Araneomorphae</taxon>
        <taxon>Entelegynae</taxon>
        <taxon>Araneoidea</taxon>
        <taxon>Araneidae</taxon>
        <taxon>Argiope</taxon>
    </lineage>
</organism>
<accession>A0A8T0F7Q1</accession>
<dbReference type="AlphaFoldDB" id="A0A8T0F7Q1"/>
<comment type="caution">
    <text evidence="1">The sequence shown here is derived from an EMBL/GenBank/DDBJ whole genome shotgun (WGS) entry which is preliminary data.</text>
</comment>
<name>A0A8T0F7Q1_ARGBR</name>
<evidence type="ECO:0000313" key="2">
    <source>
        <dbReference type="Proteomes" id="UP000807504"/>
    </source>
</evidence>
<proteinExistence type="predicted"/>
<evidence type="ECO:0000313" key="1">
    <source>
        <dbReference type="EMBL" id="KAF8785023.1"/>
    </source>
</evidence>